<dbReference type="InterPro" id="IPR007627">
    <property type="entry name" value="RNA_pol_sigma70_r2"/>
</dbReference>
<dbReference type="Pfam" id="PF04545">
    <property type="entry name" value="Sigma70_r4"/>
    <property type="match status" value="1"/>
</dbReference>
<dbReference type="PANTHER" id="PTHR30385">
    <property type="entry name" value="SIGMA FACTOR F FLAGELLAR"/>
    <property type="match status" value="1"/>
</dbReference>
<dbReference type="RefSeq" id="WP_251918751.1">
    <property type="nucleotide sequence ID" value="NZ_JAMRXG010000031.1"/>
</dbReference>
<feature type="domain" description="RNA polymerase sigma-70 region 2" evidence="5">
    <location>
        <begin position="52"/>
        <end position="118"/>
    </location>
</feature>
<keyword evidence="3" id="KW-0238">DNA-binding</keyword>
<dbReference type="GO" id="GO:0016987">
    <property type="term" value="F:sigma factor activity"/>
    <property type="evidence" value="ECO:0007669"/>
    <property type="project" value="UniProtKB-KW"/>
</dbReference>
<dbReference type="InterPro" id="IPR013325">
    <property type="entry name" value="RNA_pol_sigma_r2"/>
</dbReference>
<dbReference type="InterPro" id="IPR014284">
    <property type="entry name" value="RNA_pol_sigma-70_dom"/>
</dbReference>
<evidence type="ECO:0000259" key="5">
    <source>
        <dbReference type="Pfam" id="PF04542"/>
    </source>
</evidence>
<reference evidence="7" key="1">
    <citation type="submission" date="2022-06" db="EMBL/GenBank/DDBJ databases">
        <title>Novel species in genus nocardia.</title>
        <authorList>
            <person name="Li F."/>
        </authorList>
    </citation>
    <scope>NUCLEOTIDE SEQUENCE</scope>
    <source>
        <strain evidence="7">CDC141</strain>
    </source>
</reference>
<dbReference type="SUPFAM" id="SSF88946">
    <property type="entry name" value="Sigma2 domain of RNA polymerase sigma factors"/>
    <property type="match status" value="1"/>
</dbReference>
<organism evidence="7 8">
    <name type="scientific">Nocardia pulmonis</name>
    <dbReference type="NCBI Taxonomy" id="2951408"/>
    <lineage>
        <taxon>Bacteria</taxon>
        <taxon>Bacillati</taxon>
        <taxon>Actinomycetota</taxon>
        <taxon>Actinomycetes</taxon>
        <taxon>Mycobacteriales</taxon>
        <taxon>Nocardiaceae</taxon>
        <taxon>Nocardia</taxon>
    </lineage>
</organism>
<dbReference type="NCBIfam" id="TIGR02937">
    <property type="entry name" value="sigma70-ECF"/>
    <property type="match status" value="1"/>
</dbReference>
<dbReference type="EMBL" id="JAMRXG010000031">
    <property type="protein sequence ID" value="MCM6778969.1"/>
    <property type="molecule type" value="Genomic_DNA"/>
</dbReference>
<gene>
    <name evidence="7" type="ORF">NDR86_36380</name>
</gene>
<name>A0A9X2EEG8_9NOCA</name>
<dbReference type="Proteomes" id="UP001139157">
    <property type="component" value="Unassembled WGS sequence"/>
</dbReference>
<comment type="caution">
    <text evidence="7">The sequence shown here is derived from an EMBL/GenBank/DDBJ whole genome shotgun (WGS) entry which is preliminary data.</text>
</comment>
<keyword evidence="8" id="KW-1185">Reference proteome</keyword>
<dbReference type="CDD" id="cd06171">
    <property type="entry name" value="Sigma70_r4"/>
    <property type="match status" value="1"/>
</dbReference>
<accession>A0A9X2EEG8</accession>
<evidence type="ECO:0000313" key="7">
    <source>
        <dbReference type="EMBL" id="MCM6778969.1"/>
    </source>
</evidence>
<dbReference type="InterPro" id="IPR013324">
    <property type="entry name" value="RNA_pol_sigma_r3/r4-like"/>
</dbReference>
<dbReference type="AlphaFoldDB" id="A0A9X2EEG8"/>
<evidence type="ECO:0000259" key="6">
    <source>
        <dbReference type="Pfam" id="PF04545"/>
    </source>
</evidence>
<proteinExistence type="predicted"/>
<dbReference type="Gene3D" id="1.20.140.160">
    <property type="match status" value="1"/>
</dbReference>
<dbReference type="SUPFAM" id="SSF88659">
    <property type="entry name" value="Sigma3 and sigma4 domains of RNA polymerase sigma factors"/>
    <property type="match status" value="2"/>
</dbReference>
<evidence type="ECO:0000256" key="2">
    <source>
        <dbReference type="ARBA" id="ARBA00023082"/>
    </source>
</evidence>
<dbReference type="NCBIfam" id="TIGR02980">
    <property type="entry name" value="SigBFG"/>
    <property type="match status" value="1"/>
</dbReference>
<dbReference type="InterPro" id="IPR014322">
    <property type="entry name" value="RNA_pol_sigma-B/F/G"/>
</dbReference>
<sequence length="277" mass="30961">MTNEKPINRGGRAYRGTGVDSYDNIEPWFEKLAGLPVDDPQRAQLREQILRLCLPLADHIARRFRGRGQDPDDLLQVARVGLVLSVDRFDVGRGSTFLSFAIPTITGEVRRFFRDQAWATHVPRPVKELHCRIGPATEALAQRLHRMPTARELASELGVEPLELTHALVAANAYRSDPLDKCIAADENDDGSLEWTAPLGTDEPGYSLTEEALTIAPLLKTLPERERTILILCFGRNLPQAQIARLVGLSQMHVSRILSKTLRQLRAQAEEDQYAVS</sequence>
<protein>
    <submittedName>
        <fullName evidence="7">SigB/SigF/SigG family RNA polymerase sigma factor</fullName>
    </submittedName>
</protein>
<dbReference type="GO" id="GO:0006352">
    <property type="term" value="P:DNA-templated transcription initiation"/>
    <property type="evidence" value="ECO:0007669"/>
    <property type="project" value="InterPro"/>
</dbReference>
<keyword evidence="2" id="KW-0731">Sigma factor</keyword>
<evidence type="ECO:0000256" key="1">
    <source>
        <dbReference type="ARBA" id="ARBA00023015"/>
    </source>
</evidence>
<dbReference type="GO" id="GO:0003677">
    <property type="term" value="F:DNA binding"/>
    <property type="evidence" value="ECO:0007669"/>
    <property type="project" value="UniProtKB-KW"/>
</dbReference>
<keyword evidence="1" id="KW-0805">Transcription regulation</keyword>
<keyword evidence="4" id="KW-0804">Transcription</keyword>
<dbReference type="Gene3D" id="1.20.120.1810">
    <property type="match status" value="1"/>
</dbReference>
<evidence type="ECO:0000256" key="3">
    <source>
        <dbReference type="ARBA" id="ARBA00023125"/>
    </source>
</evidence>
<evidence type="ECO:0000313" key="8">
    <source>
        <dbReference type="Proteomes" id="UP001139157"/>
    </source>
</evidence>
<evidence type="ECO:0000256" key="4">
    <source>
        <dbReference type="ARBA" id="ARBA00023163"/>
    </source>
</evidence>
<feature type="domain" description="RNA polymerase sigma-70 region 4" evidence="6">
    <location>
        <begin position="218"/>
        <end position="267"/>
    </location>
</feature>
<dbReference type="PANTHER" id="PTHR30385:SF4">
    <property type="entry name" value="RNA POLYMERASE SIGMA-E FACTOR"/>
    <property type="match status" value="1"/>
</dbReference>
<dbReference type="InterPro" id="IPR007630">
    <property type="entry name" value="RNA_pol_sigma70_r4"/>
</dbReference>
<dbReference type="Pfam" id="PF04542">
    <property type="entry name" value="Sigma70_r2"/>
    <property type="match status" value="1"/>
</dbReference>